<comment type="caution">
    <text evidence="1">The sequence shown here is derived from an EMBL/GenBank/DDBJ whole genome shotgun (WGS) entry which is preliminary data.</text>
</comment>
<sequence>MAAIAAKDPIKVIDSLFDNYQKTHYGANEDTHYLAVKEFTVALSRYIYSTYSIGKGQNNFNEVYLP</sequence>
<keyword evidence="2" id="KW-1185">Reference proteome</keyword>
<reference evidence="1" key="1">
    <citation type="submission" date="2022-08" db="EMBL/GenBank/DDBJ databases">
        <authorList>
            <person name="Deng Y."/>
            <person name="Han X.-F."/>
            <person name="Zhang Y.-Q."/>
        </authorList>
    </citation>
    <scope>NUCLEOTIDE SEQUENCE</scope>
    <source>
        <strain evidence="1">CPCC 203386</strain>
    </source>
</reference>
<proteinExistence type="predicted"/>
<gene>
    <name evidence="1" type="ORF">N1032_22085</name>
</gene>
<protein>
    <submittedName>
        <fullName evidence="1">Uncharacterized protein</fullName>
    </submittedName>
</protein>
<evidence type="ECO:0000313" key="2">
    <source>
        <dbReference type="Proteomes" id="UP001165586"/>
    </source>
</evidence>
<dbReference type="EMBL" id="JANLCJ010000027">
    <property type="protein sequence ID" value="MCS5736428.1"/>
    <property type="molecule type" value="Genomic_DNA"/>
</dbReference>
<organism evidence="1 2">
    <name type="scientific">Herbiconiux daphne</name>
    <dbReference type="NCBI Taxonomy" id="2970914"/>
    <lineage>
        <taxon>Bacteria</taxon>
        <taxon>Bacillati</taxon>
        <taxon>Actinomycetota</taxon>
        <taxon>Actinomycetes</taxon>
        <taxon>Micrococcales</taxon>
        <taxon>Microbacteriaceae</taxon>
        <taxon>Herbiconiux</taxon>
    </lineage>
</organism>
<evidence type="ECO:0000313" key="1">
    <source>
        <dbReference type="EMBL" id="MCS5736428.1"/>
    </source>
</evidence>
<name>A0ABT2H910_9MICO</name>
<accession>A0ABT2H910</accession>
<dbReference type="Proteomes" id="UP001165586">
    <property type="component" value="Unassembled WGS sequence"/>
</dbReference>
<dbReference type="RefSeq" id="WP_259542359.1">
    <property type="nucleotide sequence ID" value="NZ_JANLCJ010000027.1"/>
</dbReference>